<proteinExistence type="predicted"/>
<feature type="region of interest" description="Disordered" evidence="1">
    <location>
        <begin position="47"/>
        <end position="82"/>
    </location>
</feature>
<dbReference type="EMBL" id="PXOG01000035">
    <property type="protein sequence ID" value="RGP80165.1"/>
    <property type="molecule type" value="Genomic_DNA"/>
</dbReference>
<comment type="caution">
    <text evidence="2">The sequence shown here is derived from an EMBL/GenBank/DDBJ whole genome shotgun (WGS) entry which is preliminary data.</text>
</comment>
<evidence type="ECO:0000256" key="1">
    <source>
        <dbReference type="SAM" id="MobiDB-lite"/>
    </source>
</evidence>
<protein>
    <submittedName>
        <fullName evidence="2">Uncharacterized protein</fullName>
    </submittedName>
</protein>
<dbReference type="OrthoDB" id="4637685at2759"/>
<dbReference type="Proteomes" id="UP000266234">
    <property type="component" value="Unassembled WGS sequence"/>
</dbReference>
<name>A0A395T7H7_9HYPO</name>
<feature type="compositionally biased region" description="Polar residues" evidence="1">
    <location>
        <begin position="65"/>
        <end position="78"/>
    </location>
</feature>
<gene>
    <name evidence="2" type="ORF">FLONG3_1699</name>
</gene>
<keyword evidence="3" id="KW-1185">Reference proteome</keyword>
<accession>A0A395T7H7</accession>
<evidence type="ECO:0000313" key="3">
    <source>
        <dbReference type="Proteomes" id="UP000266234"/>
    </source>
</evidence>
<organism evidence="2 3">
    <name type="scientific">Fusarium longipes</name>
    <dbReference type="NCBI Taxonomy" id="694270"/>
    <lineage>
        <taxon>Eukaryota</taxon>
        <taxon>Fungi</taxon>
        <taxon>Dikarya</taxon>
        <taxon>Ascomycota</taxon>
        <taxon>Pezizomycotina</taxon>
        <taxon>Sordariomycetes</taxon>
        <taxon>Hypocreomycetidae</taxon>
        <taxon>Hypocreales</taxon>
        <taxon>Nectriaceae</taxon>
        <taxon>Fusarium</taxon>
    </lineage>
</organism>
<sequence length="308" mass="35865">MPSSMFRQNYFREETSTQYRTRRREPQMATFRNMSYDRTRDIYGIAQTDSEDSVTETGEPVNPLPRSQSHQQDVNTAPSFAARGQDRRHDNIIVYLYDLEAQGGRFGQAGERFSIGQNILFTFLPRTRNAVRRGTLMLESFFMPQDMAAHPPHIIHQALHFLFRHLQDFTRTGVIDMFGAAELDIADDPVRDYAVSRWAGMMHALCVVLDNERGLGCSDMLLAEILDFFENLIRDVHNILGWDEATILFEAFAGIFRTRRPELMRQVCRIWERFDPEVQDQLLRDMRRALPVEGIDGMAHRMYRTLGY</sequence>
<feature type="region of interest" description="Disordered" evidence="1">
    <location>
        <begin position="1"/>
        <end position="23"/>
    </location>
</feature>
<dbReference type="AlphaFoldDB" id="A0A395T7H7"/>
<reference evidence="2 3" key="1">
    <citation type="journal article" date="2018" name="PLoS Pathog.">
        <title>Evolution of structural diversity of trichothecenes, a family of toxins produced by plant pathogenic and entomopathogenic fungi.</title>
        <authorList>
            <person name="Proctor R.H."/>
            <person name="McCormick S.P."/>
            <person name="Kim H.S."/>
            <person name="Cardoza R.E."/>
            <person name="Stanley A.M."/>
            <person name="Lindo L."/>
            <person name="Kelly A."/>
            <person name="Brown D.W."/>
            <person name="Lee T."/>
            <person name="Vaughan M.M."/>
            <person name="Alexander N.J."/>
            <person name="Busman M."/>
            <person name="Gutierrez S."/>
        </authorList>
    </citation>
    <scope>NUCLEOTIDE SEQUENCE [LARGE SCALE GENOMIC DNA]</scope>
    <source>
        <strain evidence="2 3">NRRL 20695</strain>
    </source>
</reference>
<evidence type="ECO:0000313" key="2">
    <source>
        <dbReference type="EMBL" id="RGP80165.1"/>
    </source>
</evidence>